<reference evidence="3 4" key="1">
    <citation type="submission" date="2019-03" db="EMBL/GenBank/DDBJ databases">
        <title>Three New Species of Nocardioides, Nocardioides euryhalodurans sp. nov., Nocardioides seonyuensis sp. nov. and Nocardioides eburneoflavus sp. nov., Iolated from Soil.</title>
        <authorList>
            <person name="Roh S.G."/>
            <person name="Lee C."/>
            <person name="Kim M.-K."/>
            <person name="Kim S.B."/>
        </authorList>
    </citation>
    <scope>NUCLEOTIDE SEQUENCE [LARGE SCALE GENOMIC DNA]</scope>
    <source>
        <strain evidence="3 4">MMS17-SY117</strain>
    </source>
</reference>
<evidence type="ECO:0000313" key="3">
    <source>
        <dbReference type="EMBL" id="QBR92993.1"/>
    </source>
</evidence>
<keyword evidence="1" id="KW-0560">Oxidoreductase</keyword>
<dbReference type="GO" id="GO:0016491">
    <property type="term" value="F:oxidoreductase activity"/>
    <property type="evidence" value="ECO:0007669"/>
    <property type="project" value="UniProtKB-KW"/>
</dbReference>
<dbReference type="PROSITE" id="PS01162">
    <property type="entry name" value="QOR_ZETA_CRYSTAL"/>
    <property type="match status" value="1"/>
</dbReference>
<dbReference type="AlphaFoldDB" id="A0A4P7GLX5"/>
<dbReference type="SMART" id="SM00829">
    <property type="entry name" value="PKS_ER"/>
    <property type="match status" value="1"/>
</dbReference>
<dbReference type="InterPro" id="IPR050700">
    <property type="entry name" value="YIM1/Zinc_Alcohol_DH_Fams"/>
</dbReference>
<sequence>MKAIVRTEYGSTDRVVLADRPDPVPGPGEVLLVVRAAGVDRGVWHLMTGEPRLMRLATGLRRPRRPVLGRDVAGVVAALGEGVTGLAVGDEVMGTAPGGTFAELAVTSPDRLVAKPAAWTFEEAAAVPISGLTALQAVHDVGRVRAGQRVLVLGASGGVGSFVVQLARHAGARVDAVCSATKAEFVRGLGADRVLPHGPGADLPGEDGTPAAYDVVIDIGGGRSIRRLRRVLAPRGTLVIVGGETGGPWLSGIQRQLGAAALSPLVRQRLRFFVASEKATELARLVALAEEGAFVPAVERTWPLPDAAAAIDHLAEGRARGKLVVSVG</sequence>
<feature type="domain" description="Enoyl reductase (ER)" evidence="2">
    <location>
        <begin position="10"/>
        <end position="325"/>
    </location>
</feature>
<dbReference type="Proteomes" id="UP000294894">
    <property type="component" value="Chromosome"/>
</dbReference>
<dbReference type="PANTHER" id="PTHR11695:SF294">
    <property type="entry name" value="RETICULON-4-INTERACTING PROTEIN 1, MITOCHONDRIAL"/>
    <property type="match status" value="1"/>
</dbReference>
<evidence type="ECO:0000259" key="2">
    <source>
        <dbReference type="SMART" id="SM00829"/>
    </source>
</evidence>
<accession>A0A4P7GLX5</accession>
<evidence type="ECO:0000256" key="1">
    <source>
        <dbReference type="ARBA" id="ARBA00023002"/>
    </source>
</evidence>
<organism evidence="3 4">
    <name type="scientific">Nocardioides euryhalodurans</name>
    <dbReference type="NCBI Taxonomy" id="2518370"/>
    <lineage>
        <taxon>Bacteria</taxon>
        <taxon>Bacillati</taxon>
        <taxon>Actinomycetota</taxon>
        <taxon>Actinomycetes</taxon>
        <taxon>Propionibacteriales</taxon>
        <taxon>Nocardioidaceae</taxon>
        <taxon>Nocardioides</taxon>
    </lineage>
</organism>
<keyword evidence="4" id="KW-1185">Reference proteome</keyword>
<evidence type="ECO:0000313" key="4">
    <source>
        <dbReference type="Proteomes" id="UP000294894"/>
    </source>
</evidence>
<proteinExistence type="predicted"/>
<dbReference type="InterPro" id="IPR036291">
    <property type="entry name" value="NAD(P)-bd_dom_sf"/>
</dbReference>
<dbReference type="OrthoDB" id="3175656at2"/>
<dbReference type="InterPro" id="IPR011032">
    <property type="entry name" value="GroES-like_sf"/>
</dbReference>
<dbReference type="InterPro" id="IPR013154">
    <property type="entry name" value="ADH-like_N"/>
</dbReference>
<dbReference type="RefSeq" id="WP_135077965.1">
    <property type="nucleotide sequence ID" value="NZ_CP038267.1"/>
</dbReference>
<name>A0A4P7GLX5_9ACTN</name>
<protein>
    <submittedName>
        <fullName evidence="3">NAD(P)-dependent alcohol dehydrogenase</fullName>
    </submittedName>
</protein>
<dbReference type="Pfam" id="PF08240">
    <property type="entry name" value="ADH_N"/>
    <property type="match status" value="1"/>
</dbReference>
<dbReference type="SUPFAM" id="SSF50129">
    <property type="entry name" value="GroES-like"/>
    <property type="match status" value="1"/>
</dbReference>
<dbReference type="EMBL" id="CP038267">
    <property type="protein sequence ID" value="QBR92993.1"/>
    <property type="molecule type" value="Genomic_DNA"/>
</dbReference>
<dbReference type="CDD" id="cd08267">
    <property type="entry name" value="MDR1"/>
    <property type="match status" value="1"/>
</dbReference>
<dbReference type="Gene3D" id="3.90.180.10">
    <property type="entry name" value="Medium-chain alcohol dehydrogenases, catalytic domain"/>
    <property type="match status" value="1"/>
</dbReference>
<dbReference type="InterPro" id="IPR002364">
    <property type="entry name" value="Quin_OxRdtase/zeta-crystal_CS"/>
</dbReference>
<dbReference type="SUPFAM" id="SSF51735">
    <property type="entry name" value="NAD(P)-binding Rossmann-fold domains"/>
    <property type="match status" value="1"/>
</dbReference>
<dbReference type="KEGG" id="noy:EXE57_12465"/>
<dbReference type="GO" id="GO:0008270">
    <property type="term" value="F:zinc ion binding"/>
    <property type="evidence" value="ECO:0007669"/>
    <property type="project" value="InterPro"/>
</dbReference>
<dbReference type="PANTHER" id="PTHR11695">
    <property type="entry name" value="ALCOHOL DEHYDROGENASE RELATED"/>
    <property type="match status" value="1"/>
</dbReference>
<dbReference type="Gene3D" id="3.40.50.720">
    <property type="entry name" value="NAD(P)-binding Rossmann-like Domain"/>
    <property type="match status" value="1"/>
</dbReference>
<dbReference type="InterPro" id="IPR020843">
    <property type="entry name" value="ER"/>
</dbReference>
<gene>
    <name evidence="3" type="ORF">EXE57_12465</name>
</gene>
<dbReference type="Pfam" id="PF13602">
    <property type="entry name" value="ADH_zinc_N_2"/>
    <property type="match status" value="1"/>
</dbReference>